<dbReference type="KEGG" id="sbae:DSM104329_04399"/>
<feature type="transmembrane region" description="Helical" evidence="1">
    <location>
        <begin position="45"/>
        <end position="63"/>
    </location>
</feature>
<dbReference type="AlphaFoldDB" id="A0A9E7C2T4"/>
<organism evidence="2 3">
    <name type="scientific">Capillimicrobium parvum</name>
    <dbReference type="NCBI Taxonomy" id="2884022"/>
    <lineage>
        <taxon>Bacteria</taxon>
        <taxon>Bacillati</taxon>
        <taxon>Actinomycetota</taxon>
        <taxon>Thermoleophilia</taxon>
        <taxon>Solirubrobacterales</taxon>
        <taxon>Capillimicrobiaceae</taxon>
        <taxon>Capillimicrobium</taxon>
    </lineage>
</organism>
<keyword evidence="1" id="KW-0472">Membrane</keyword>
<protein>
    <submittedName>
        <fullName evidence="2">Uncharacterized protein</fullName>
    </submittedName>
</protein>
<sequence length="132" mass="13845">MLLARNATGAGNWPGWTTCLYNAVEIGAVAVCAWRAVAVPAERPAWAAMTLGMASFTAGDVYWTIAFTGAPAEDIPYPSPADAVYLAFYPCVYVAIGLLLRARADGITPSQWLDGLTSALGVAAISWRCSSA</sequence>
<reference evidence="2" key="1">
    <citation type="journal article" date="2022" name="Int. J. Syst. Evol. Microbiol.">
        <title>Pseudomonas aegrilactucae sp. nov. and Pseudomonas morbosilactucae sp. nov., pathogens causing bacterial rot of lettuce in Japan.</title>
        <authorList>
            <person name="Sawada H."/>
            <person name="Fujikawa T."/>
            <person name="Satou M."/>
        </authorList>
    </citation>
    <scope>NUCLEOTIDE SEQUENCE</scope>
    <source>
        <strain evidence="2">0166_1</strain>
    </source>
</reference>
<evidence type="ECO:0000313" key="2">
    <source>
        <dbReference type="EMBL" id="UGS37977.1"/>
    </source>
</evidence>
<name>A0A9E7C2T4_9ACTN</name>
<keyword evidence="3" id="KW-1185">Reference proteome</keyword>
<dbReference type="RefSeq" id="WP_259312015.1">
    <property type="nucleotide sequence ID" value="NZ_CP087164.1"/>
</dbReference>
<proteinExistence type="predicted"/>
<dbReference type="Proteomes" id="UP001162834">
    <property type="component" value="Chromosome"/>
</dbReference>
<feature type="transmembrane region" description="Helical" evidence="1">
    <location>
        <begin position="20"/>
        <end position="38"/>
    </location>
</feature>
<feature type="transmembrane region" description="Helical" evidence="1">
    <location>
        <begin position="83"/>
        <end position="100"/>
    </location>
</feature>
<keyword evidence="1" id="KW-0812">Transmembrane</keyword>
<keyword evidence="1" id="KW-1133">Transmembrane helix</keyword>
<evidence type="ECO:0000256" key="1">
    <source>
        <dbReference type="SAM" id="Phobius"/>
    </source>
</evidence>
<gene>
    <name evidence="2" type="ORF">DSM104329_04399</name>
</gene>
<evidence type="ECO:0000313" key="3">
    <source>
        <dbReference type="Proteomes" id="UP001162834"/>
    </source>
</evidence>
<accession>A0A9E7C2T4</accession>
<dbReference type="EMBL" id="CP087164">
    <property type="protein sequence ID" value="UGS37977.1"/>
    <property type="molecule type" value="Genomic_DNA"/>
</dbReference>